<reference evidence="3 4" key="1">
    <citation type="journal article" date="2019" name="Nat. Ecol. Evol.">
        <title>Megaphylogeny resolves global patterns of mushroom evolution.</title>
        <authorList>
            <person name="Varga T."/>
            <person name="Krizsan K."/>
            <person name="Foldi C."/>
            <person name="Dima B."/>
            <person name="Sanchez-Garcia M."/>
            <person name="Sanchez-Ramirez S."/>
            <person name="Szollosi G.J."/>
            <person name="Szarkandi J.G."/>
            <person name="Papp V."/>
            <person name="Albert L."/>
            <person name="Andreopoulos W."/>
            <person name="Angelini C."/>
            <person name="Antonin V."/>
            <person name="Barry K.W."/>
            <person name="Bougher N.L."/>
            <person name="Buchanan P."/>
            <person name="Buyck B."/>
            <person name="Bense V."/>
            <person name="Catcheside P."/>
            <person name="Chovatia M."/>
            <person name="Cooper J."/>
            <person name="Damon W."/>
            <person name="Desjardin D."/>
            <person name="Finy P."/>
            <person name="Geml J."/>
            <person name="Haridas S."/>
            <person name="Hughes K."/>
            <person name="Justo A."/>
            <person name="Karasinski D."/>
            <person name="Kautmanova I."/>
            <person name="Kiss B."/>
            <person name="Kocsube S."/>
            <person name="Kotiranta H."/>
            <person name="LaButti K.M."/>
            <person name="Lechner B.E."/>
            <person name="Liimatainen K."/>
            <person name="Lipzen A."/>
            <person name="Lukacs Z."/>
            <person name="Mihaltcheva S."/>
            <person name="Morgado L.N."/>
            <person name="Niskanen T."/>
            <person name="Noordeloos M.E."/>
            <person name="Ohm R.A."/>
            <person name="Ortiz-Santana B."/>
            <person name="Ovrebo C."/>
            <person name="Racz N."/>
            <person name="Riley R."/>
            <person name="Savchenko A."/>
            <person name="Shiryaev A."/>
            <person name="Soop K."/>
            <person name="Spirin V."/>
            <person name="Szebenyi C."/>
            <person name="Tomsovsky M."/>
            <person name="Tulloss R.E."/>
            <person name="Uehling J."/>
            <person name="Grigoriev I.V."/>
            <person name="Vagvolgyi C."/>
            <person name="Papp T."/>
            <person name="Martin F.M."/>
            <person name="Miettinen O."/>
            <person name="Hibbett D.S."/>
            <person name="Nagy L.G."/>
        </authorList>
    </citation>
    <scope>NUCLEOTIDE SEQUENCE [LARGE SCALE GENOMIC DNA]</scope>
    <source>
        <strain evidence="3 4">CBS 121175</strain>
    </source>
</reference>
<accession>A0A5C3LBR0</accession>
<dbReference type="GO" id="GO:0004081">
    <property type="term" value="F:bis(5'-nucleosyl)-tetraphosphatase (asymmetrical) activity"/>
    <property type="evidence" value="ECO:0007669"/>
    <property type="project" value="TreeGrafter"/>
</dbReference>
<evidence type="ECO:0000256" key="1">
    <source>
        <dbReference type="ARBA" id="ARBA00022801"/>
    </source>
</evidence>
<dbReference type="AlphaFoldDB" id="A0A5C3LBR0"/>
<evidence type="ECO:0000313" key="4">
    <source>
        <dbReference type="Proteomes" id="UP000307440"/>
    </source>
</evidence>
<dbReference type="GO" id="GO:0006167">
    <property type="term" value="P:AMP biosynthetic process"/>
    <property type="evidence" value="ECO:0007669"/>
    <property type="project" value="TreeGrafter"/>
</dbReference>
<dbReference type="EMBL" id="ML210147">
    <property type="protein sequence ID" value="TFK30032.1"/>
    <property type="molecule type" value="Genomic_DNA"/>
</dbReference>
<dbReference type="SUPFAM" id="SSF55811">
    <property type="entry name" value="Nudix"/>
    <property type="match status" value="1"/>
</dbReference>
<dbReference type="OrthoDB" id="10259236at2759"/>
<keyword evidence="1" id="KW-0378">Hydrolase</keyword>
<name>A0A5C3LBR0_COPMA</name>
<evidence type="ECO:0000313" key="3">
    <source>
        <dbReference type="EMBL" id="TFK30032.1"/>
    </source>
</evidence>
<dbReference type="PROSITE" id="PS51462">
    <property type="entry name" value="NUDIX"/>
    <property type="match status" value="1"/>
</dbReference>
<sequence>MNPSNDNGGNPTASSSNRRRLFVANYDSSAFVLSAGSVLFRTHPETHQLQVCLVYNRKNGYWILPKGRKDQGEPMHITAVRETYEETGYPCVLHPCNMPTRSPPPGVELHPSAVLEAENICEPFAMTVRELKCGSLKTIWWFITWLKDNNAEKVVGTQMSSEQSYESSFRDIEAALQIMDATAFQEVLAKAVEIVQKSRESRPDHPHRL</sequence>
<dbReference type="Proteomes" id="UP000307440">
    <property type="component" value="Unassembled WGS sequence"/>
</dbReference>
<evidence type="ECO:0000259" key="2">
    <source>
        <dbReference type="PROSITE" id="PS51462"/>
    </source>
</evidence>
<dbReference type="PANTHER" id="PTHR21340:SF0">
    <property type="entry name" value="BIS(5'-NUCLEOSYL)-TETRAPHOSPHATASE [ASYMMETRICAL]"/>
    <property type="match status" value="1"/>
</dbReference>
<dbReference type="InterPro" id="IPR020084">
    <property type="entry name" value="NUDIX_hydrolase_CS"/>
</dbReference>
<dbReference type="STRING" id="230819.A0A5C3LBR0"/>
<dbReference type="Gene3D" id="3.90.79.10">
    <property type="entry name" value="Nucleoside Triphosphate Pyrophosphohydrolase"/>
    <property type="match status" value="1"/>
</dbReference>
<keyword evidence="4" id="KW-1185">Reference proteome</keyword>
<dbReference type="InterPro" id="IPR051325">
    <property type="entry name" value="Nudix_hydrolase_domain"/>
</dbReference>
<gene>
    <name evidence="3" type="ORF">FA15DRAFT_194021</name>
</gene>
<feature type="domain" description="Nudix hydrolase" evidence="2">
    <location>
        <begin position="30"/>
        <end position="170"/>
    </location>
</feature>
<dbReference type="GO" id="GO:0006754">
    <property type="term" value="P:ATP biosynthetic process"/>
    <property type="evidence" value="ECO:0007669"/>
    <property type="project" value="TreeGrafter"/>
</dbReference>
<organism evidence="3 4">
    <name type="scientific">Coprinopsis marcescibilis</name>
    <name type="common">Agaric fungus</name>
    <name type="synonym">Psathyrella marcescibilis</name>
    <dbReference type="NCBI Taxonomy" id="230819"/>
    <lineage>
        <taxon>Eukaryota</taxon>
        <taxon>Fungi</taxon>
        <taxon>Dikarya</taxon>
        <taxon>Basidiomycota</taxon>
        <taxon>Agaricomycotina</taxon>
        <taxon>Agaricomycetes</taxon>
        <taxon>Agaricomycetidae</taxon>
        <taxon>Agaricales</taxon>
        <taxon>Agaricineae</taxon>
        <taxon>Psathyrellaceae</taxon>
        <taxon>Coprinopsis</taxon>
    </lineage>
</organism>
<proteinExistence type="predicted"/>
<dbReference type="PROSITE" id="PS00893">
    <property type="entry name" value="NUDIX_BOX"/>
    <property type="match status" value="1"/>
</dbReference>
<dbReference type="InterPro" id="IPR000086">
    <property type="entry name" value="NUDIX_hydrolase_dom"/>
</dbReference>
<dbReference type="Pfam" id="PF00293">
    <property type="entry name" value="NUDIX"/>
    <property type="match status" value="1"/>
</dbReference>
<protein>
    <recommendedName>
        <fullName evidence="2">Nudix hydrolase domain-containing protein</fullName>
    </recommendedName>
</protein>
<dbReference type="PANTHER" id="PTHR21340">
    <property type="entry name" value="DIADENOSINE 5,5-P1,P4-TETRAPHOSPHATE PYROPHOSPHOHYDROLASE MUTT"/>
    <property type="match status" value="1"/>
</dbReference>
<dbReference type="InterPro" id="IPR015797">
    <property type="entry name" value="NUDIX_hydrolase-like_dom_sf"/>
</dbReference>